<evidence type="ECO:0000313" key="3">
    <source>
        <dbReference type="Proteomes" id="UP001065265"/>
    </source>
</evidence>
<dbReference type="RefSeq" id="WP_265559393.1">
    <property type="nucleotide sequence ID" value="NZ_CP092471.1"/>
</dbReference>
<dbReference type="Proteomes" id="UP001065265">
    <property type="component" value="Chromosome"/>
</dbReference>
<feature type="transmembrane region" description="Helical" evidence="1">
    <location>
        <begin position="37"/>
        <end position="57"/>
    </location>
</feature>
<feature type="transmembrane region" description="Helical" evidence="1">
    <location>
        <begin position="63"/>
        <end position="83"/>
    </location>
</feature>
<evidence type="ECO:0000256" key="1">
    <source>
        <dbReference type="SAM" id="Phobius"/>
    </source>
</evidence>
<accession>A0ABY5T2K4</accession>
<proteinExistence type="predicted"/>
<reference evidence="2" key="1">
    <citation type="submission" date="2022-02" db="EMBL/GenBank/DDBJ databases">
        <title>Qipengyuania spongiae sp. nov., isolated from marine sponge.</title>
        <authorList>
            <person name="Li Z."/>
            <person name="Zhang M."/>
        </authorList>
    </citation>
    <scope>NUCLEOTIDE SEQUENCE</scope>
    <source>
        <strain evidence="2">PHS-Z21</strain>
    </source>
</reference>
<dbReference type="EMBL" id="CP092471">
    <property type="protein sequence ID" value="UVI39744.1"/>
    <property type="molecule type" value="Genomic_DNA"/>
</dbReference>
<keyword evidence="1" id="KW-0812">Transmembrane</keyword>
<name>A0ABY5T2K4_9SPHN</name>
<keyword evidence="1" id="KW-0472">Membrane</keyword>
<protein>
    <submittedName>
        <fullName evidence="2">Uncharacterized protein</fullName>
    </submittedName>
</protein>
<keyword evidence="1" id="KW-1133">Transmembrane helix</keyword>
<keyword evidence="3" id="KW-1185">Reference proteome</keyword>
<evidence type="ECO:0000313" key="2">
    <source>
        <dbReference type="EMBL" id="UVI39744.1"/>
    </source>
</evidence>
<feature type="transmembrane region" description="Helical" evidence="1">
    <location>
        <begin position="109"/>
        <end position="130"/>
    </location>
</feature>
<gene>
    <name evidence="2" type="ORF">L1F33_01915</name>
</gene>
<organism evidence="2 3">
    <name type="scientific">Qipengyuania spongiae</name>
    <dbReference type="NCBI Taxonomy" id="2909673"/>
    <lineage>
        <taxon>Bacteria</taxon>
        <taxon>Pseudomonadati</taxon>
        <taxon>Pseudomonadota</taxon>
        <taxon>Alphaproteobacteria</taxon>
        <taxon>Sphingomonadales</taxon>
        <taxon>Erythrobacteraceae</taxon>
        <taxon>Qipengyuania</taxon>
    </lineage>
</organism>
<sequence>MAKAFDDRANMNAHHTALHDAPAAKPIDWRKGMSDNVALALVVYTALQIFVTVHAMQDGLPNILPYLALILLVAGIIPACRWFERRWRDISDEAAHDPALRGAYRLDQLALWSLAIGLPFLITGLFKLAAG</sequence>